<comment type="caution">
    <text evidence="3">The sequence shown here is derived from an EMBL/GenBank/DDBJ whole genome shotgun (WGS) entry which is preliminary data.</text>
</comment>
<dbReference type="Pfam" id="PF00172">
    <property type="entry name" value="Zn_clus"/>
    <property type="match status" value="1"/>
</dbReference>
<protein>
    <submittedName>
        <fullName evidence="3">Fungal specific transcription factor domain-containing protein</fullName>
    </submittedName>
</protein>
<keyword evidence="1" id="KW-0539">Nucleus</keyword>
<dbReference type="SUPFAM" id="SSF57701">
    <property type="entry name" value="Zn2/Cys6 DNA-binding domain"/>
    <property type="match status" value="1"/>
</dbReference>
<dbReference type="Gene3D" id="4.10.240.10">
    <property type="entry name" value="Zn(2)-C6 fungal-type DNA-binding domain"/>
    <property type="match status" value="1"/>
</dbReference>
<dbReference type="Proteomes" id="UP001243330">
    <property type="component" value="Unassembled WGS sequence"/>
</dbReference>
<gene>
    <name evidence="3" type="ORF">CCHR01_10175</name>
</gene>
<evidence type="ECO:0000313" key="3">
    <source>
        <dbReference type="EMBL" id="KAK1847193.1"/>
    </source>
</evidence>
<dbReference type="InterPro" id="IPR021858">
    <property type="entry name" value="Fun_TF"/>
</dbReference>
<dbReference type="PANTHER" id="PTHR38791">
    <property type="entry name" value="ZN(II)2CYS6 TRANSCRIPTION FACTOR (EUROFUNG)-RELATED-RELATED"/>
    <property type="match status" value="1"/>
</dbReference>
<reference evidence="3" key="1">
    <citation type="submission" date="2023-01" db="EMBL/GenBank/DDBJ databases">
        <title>Colletotrichum chrysophilum M932 genome sequence.</title>
        <authorList>
            <person name="Baroncelli R."/>
        </authorList>
    </citation>
    <scope>NUCLEOTIDE SEQUENCE</scope>
    <source>
        <strain evidence="3">M932</strain>
    </source>
</reference>
<evidence type="ECO:0000313" key="4">
    <source>
        <dbReference type="Proteomes" id="UP001243330"/>
    </source>
</evidence>
<dbReference type="CDD" id="cd00067">
    <property type="entry name" value="GAL4"/>
    <property type="match status" value="1"/>
</dbReference>
<proteinExistence type="predicted"/>
<dbReference type="InterPro" id="IPR036864">
    <property type="entry name" value="Zn2-C6_fun-type_DNA-bd_sf"/>
</dbReference>
<name>A0AAD9AFF4_9PEZI</name>
<keyword evidence="4" id="KW-1185">Reference proteome</keyword>
<dbReference type="PROSITE" id="PS00463">
    <property type="entry name" value="ZN2_CY6_FUNGAL_1"/>
    <property type="match status" value="1"/>
</dbReference>
<feature type="domain" description="Zn(2)-C6 fungal-type" evidence="2">
    <location>
        <begin position="11"/>
        <end position="39"/>
    </location>
</feature>
<dbReference type="PROSITE" id="PS50048">
    <property type="entry name" value="ZN2_CY6_FUNGAL_2"/>
    <property type="match status" value="1"/>
</dbReference>
<accession>A0AAD9AFF4</accession>
<dbReference type="EMBL" id="JAQOWY010000210">
    <property type="protein sequence ID" value="KAK1847193.1"/>
    <property type="molecule type" value="Genomic_DNA"/>
</dbReference>
<dbReference type="Pfam" id="PF11951">
    <property type="entry name" value="Fungal_trans_2"/>
    <property type="match status" value="1"/>
</dbReference>
<evidence type="ECO:0000256" key="1">
    <source>
        <dbReference type="ARBA" id="ARBA00023242"/>
    </source>
</evidence>
<dbReference type="InterPro" id="IPR053175">
    <property type="entry name" value="DHMBA_Reg_Transcription_Factor"/>
</dbReference>
<dbReference type="SMART" id="SM00066">
    <property type="entry name" value="GAL4"/>
    <property type="match status" value="1"/>
</dbReference>
<dbReference type="AlphaFoldDB" id="A0AAD9AFF4"/>
<organism evidence="3 4">
    <name type="scientific">Colletotrichum chrysophilum</name>
    <dbReference type="NCBI Taxonomy" id="1836956"/>
    <lineage>
        <taxon>Eukaryota</taxon>
        <taxon>Fungi</taxon>
        <taxon>Dikarya</taxon>
        <taxon>Ascomycota</taxon>
        <taxon>Pezizomycotina</taxon>
        <taxon>Sordariomycetes</taxon>
        <taxon>Hypocreomycetidae</taxon>
        <taxon>Glomerellales</taxon>
        <taxon>Glomerellaceae</taxon>
        <taxon>Colletotrichum</taxon>
        <taxon>Colletotrichum gloeosporioides species complex</taxon>
    </lineage>
</organism>
<sequence>MMVYYGALSKGCQRCRKRKVKCDQQRPGCLKCEKGKTQCPGYRHLADVLFRDERQRIKNRFHKSPEPERDETLLDIQLHDVCTGTDVGLTDFVRTAISSGTISTSLGQTLEDRAANFFFAYYTTTGPPFGDTYQEWLAQTYLEAVPSNVVRAAVQAVGMAAISNVHNAPDVIIQAKERYCQALNATNLALRDPTLVAADSTLMAILLLGLFETVTFENWRDYQTWATHIEGATALLQVRGQEQFSRELGIQLYMQFRNQILQACIQRGARVPAALVEVTTEFESSRLGMRYVNNRPGSLALIGFRIVNLRADIKSQRITDPDAICQIILDIKSDLQAWAALQTHRAYYVTEVIEPRTGIYFNRKRHVYTSVWGAQVWNNWRSLGILANEILLNYVDQQNAYNESLKEAMRFEAFSAIRNLSTDICISTTDLSGTPRASTMIWPLYIVSQEEMNSAAVRSWAADHLHGIKVSLGIKQAAVLADAACPNWREPGLMSSIDIGS</sequence>
<dbReference type="GO" id="GO:0000981">
    <property type="term" value="F:DNA-binding transcription factor activity, RNA polymerase II-specific"/>
    <property type="evidence" value="ECO:0007669"/>
    <property type="project" value="InterPro"/>
</dbReference>
<dbReference type="InterPro" id="IPR001138">
    <property type="entry name" value="Zn2Cys6_DnaBD"/>
</dbReference>
<dbReference type="GO" id="GO:0008270">
    <property type="term" value="F:zinc ion binding"/>
    <property type="evidence" value="ECO:0007669"/>
    <property type="project" value="InterPro"/>
</dbReference>
<evidence type="ECO:0000259" key="2">
    <source>
        <dbReference type="PROSITE" id="PS50048"/>
    </source>
</evidence>